<dbReference type="Gene3D" id="3.90.1150.10">
    <property type="entry name" value="Aspartate Aminotransferase, domain 1"/>
    <property type="match status" value="1"/>
</dbReference>
<evidence type="ECO:0000256" key="3">
    <source>
        <dbReference type="ARBA" id="ARBA00022898"/>
    </source>
</evidence>
<dbReference type="InterPro" id="IPR015421">
    <property type="entry name" value="PyrdxlP-dep_Trfase_major"/>
</dbReference>
<dbReference type="InterPro" id="IPR015424">
    <property type="entry name" value="PyrdxlP-dep_Trfase"/>
</dbReference>
<proteinExistence type="inferred from homology"/>
<comment type="cofactor">
    <cofactor evidence="1">
        <name>pyridoxal 5'-phosphate</name>
        <dbReference type="ChEBI" id="CHEBI:597326"/>
    </cofactor>
</comment>
<dbReference type="PIRSF" id="PIRSF000521">
    <property type="entry name" value="Transaminase_4ab_Lys_Orn"/>
    <property type="match status" value="1"/>
</dbReference>
<organism evidence="5 6">
    <name type="scientific">Bradyrhizobium neotropicale</name>
    <dbReference type="NCBI Taxonomy" id="1497615"/>
    <lineage>
        <taxon>Bacteria</taxon>
        <taxon>Pseudomonadati</taxon>
        <taxon>Pseudomonadota</taxon>
        <taxon>Alphaproteobacteria</taxon>
        <taxon>Hyphomicrobiales</taxon>
        <taxon>Nitrobacteraceae</taxon>
        <taxon>Bradyrhizobium</taxon>
    </lineage>
</organism>
<gene>
    <name evidence="5" type="ORF">AXW67_33955</name>
</gene>
<dbReference type="EMBL" id="LSEF01000008">
    <property type="protein sequence ID" value="OAF20082.1"/>
    <property type="molecule type" value="Genomic_DNA"/>
</dbReference>
<dbReference type="InterPro" id="IPR005814">
    <property type="entry name" value="Aminotrans_3"/>
</dbReference>
<evidence type="ECO:0000313" key="6">
    <source>
        <dbReference type="Proteomes" id="UP000077173"/>
    </source>
</evidence>
<dbReference type="Proteomes" id="UP000077173">
    <property type="component" value="Unassembled WGS sequence"/>
</dbReference>
<dbReference type="InterPro" id="IPR049704">
    <property type="entry name" value="Aminotrans_3_PPA_site"/>
</dbReference>
<reference evidence="5 6" key="1">
    <citation type="submission" date="2016-02" db="EMBL/GenBank/DDBJ databases">
        <title>Draft genome sequence of the strain BR 10247T Bradyrhizobium neotropicale isolated from nodules of Centrolobium paraense.</title>
        <authorList>
            <person name="Simoes-Araujo J.L."/>
            <person name="Barauna A.C."/>
            <person name="Silva K."/>
            <person name="Zilli J.E."/>
        </authorList>
    </citation>
    <scope>NUCLEOTIDE SEQUENCE [LARGE SCALE GENOMIC DNA]</scope>
    <source>
        <strain evidence="5 6">BR 10247</strain>
    </source>
</reference>
<dbReference type="PROSITE" id="PS00600">
    <property type="entry name" value="AA_TRANSFER_CLASS_3"/>
    <property type="match status" value="1"/>
</dbReference>
<name>A0A176ZJL8_9BRAD</name>
<keyword evidence="3 4" id="KW-0663">Pyridoxal phosphate</keyword>
<protein>
    <submittedName>
        <fullName evidence="5">4-aminobutyrate aminotransferase</fullName>
    </submittedName>
</protein>
<dbReference type="PANTHER" id="PTHR45688">
    <property type="match status" value="1"/>
</dbReference>
<evidence type="ECO:0000256" key="1">
    <source>
        <dbReference type="ARBA" id="ARBA00001933"/>
    </source>
</evidence>
<dbReference type="GO" id="GO:0008483">
    <property type="term" value="F:transaminase activity"/>
    <property type="evidence" value="ECO:0007669"/>
    <property type="project" value="UniProtKB-KW"/>
</dbReference>
<keyword evidence="6" id="KW-1185">Reference proteome</keyword>
<dbReference type="InterPro" id="IPR015422">
    <property type="entry name" value="PyrdxlP-dep_Trfase_small"/>
</dbReference>
<dbReference type="GO" id="GO:0030170">
    <property type="term" value="F:pyridoxal phosphate binding"/>
    <property type="evidence" value="ECO:0007669"/>
    <property type="project" value="InterPro"/>
</dbReference>
<dbReference type="CDD" id="cd00610">
    <property type="entry name" value="OAT_like"/>
    <property type="match status" value="1"/>
</dbReference>
<dbReference type="AlphaFoldDB" id="A0A176ZJL8"/>
<keyword evidence="5" id="KW-0032">Aminotransferase</keyword>
<sequence>MVNGFDPNNMDGLDAALQDKIRKRRELLGPAYRLMYAEPVQISRGLGTKMWDAQGNEYLDAYNNVVSVGHCNPRVVEAVHRQMQTLCTHTRYVQDGILEFAAEIIPTFGAPIEHIMFTCTGSEANDLALRIAMHQTGRKGIIITSEAYTGNSFLTAGLSPSLGKNSPLGTWVRRIPAPDSYRVPPAQIAELLVRQVAHEIAELERRGEGIAAFIADSLFSSDGIYANPTNILQPITEFVHKAGGVVIADEVQAGFGRSGDRLWGFQRHGQTPDIVTMGKPMGNGFPVAAVAVRREVIERFGNEMRYFNTFGGNTVAIAAAKATFDVIRDDGLQQNAAHIGALIQNGLREIAAGDDRIGDVRGAGLYIAVEFVKNKATKEPDATTALAVVDELRKRRVLISATGYHANCLKIRPPLVFSESDVDRLLTQTRAVLSSI</sequence>
<evidence type="ECO:0000256" key="4">
    <source>
        <dbReference type="RuleBase" id="RU003560"/>
    </source>
</evidence>
<dbReference type="Pfam" id="PF00202">
    <property type="entry name" value="Aminotran_3"/>
    <property type="match status" value="1"/>
</dbReference>
<comment type="similarity">
    <text evidence="2 4">Belongs to the class-III pyridoxal-phosphate-dependent aminotransferase family.</text>
</comment>
<dbReference type="SUPFAM" id="SSF53383">
    <property type="entry name" value="PLP-dependent transferases"/>
    <property type="match status" value="1"/>
</dbReference>
<accession>A0A176ZJL8</accession>
<dbReference type="PANTHER" id="PTHR45688:SF13">
    <property type="entry name" value="ALANINE--GLYOXYLATE AMINOTRANSFERASE 2-LIKE"/>
    <property type="match status" value="1"/>
</dbReference>
<evidence type="ECO:0000313" key="5">
    <source>
        <dbReference type="EMBL" id="OAF20082.1"/>
    </source>
</evidence>
<evidence type="ECO:0000256" key="2">
    <source>
        <dbReference type="ARBA" id="ARBA00008954"/>
    </source>
</evidence>
<comment type="caution">
    <text evidence="5">The sequence shown here is derived from an EMBL/GenBank/DDBJ whole genome shotgun (WGS) entry which is preliminary data.</text>
</comment>
<keyword evidence="5" id="KW-0808">Transferase</keyword>
<dbReference type="Gene3D" id="3.40.640.10">
    <property type="entry name" value="Type I PLP-dependent aspartate aminotransferase-like (Major domain)"/>
    <property type="match status" value="1"/>
</dbReference>